<dbReference type="InterPro" id="IPR006540">
    <property type="entry name" value="Lactococcin_972"/>
</dbReference>
<dbReference type="Pfam" id="PF09683">
    <property type="entry name" value="Lactococcin_972"/>
    <property type="match status" value="1"/>
</dbReference>
<dbReference type="AlphaFoldDB" id="A0A0F7EJ60"/>
<proteinExistence type="predicted"/>
<evidence type="ECO:0008006" key="3">
    <source>
        <dbReference type="Google" id="ProtNLM"/>
    </source>
</evidence>
<geneLocation type="plasmid" evidence="2">
    <name>unnamed2</name>
</geneLocation>
<keyword evidence="2" id="KW-0614">Plasmid</keyword>
<dbReference type="EMBL" id="CP011076">
    <property type="protein sequence ID" value="AKF95947.1"/>
    <property type="molecule type" value="Genomic_DNA"/>
</dbReference>
<reference evidence="2" key="1">
    <citation type="submission" date="2015-03" db="EMBL/GenBank/DDBJ databases">
        <title>MIGS Cultured Bacterial/Archaeal sample from Brevibacillus laterosporus.</title>
        <authorList>
            <person name="Zeng D."/>
            <person name="Zhu L."/>
            <person name="Dong G."/>
            <person name="Ye W."/>
            <person name="Ren D."/>
            <person name="Wu L."/>
            <person name="Xu J."/>
            <person name="Li G."/>
            <person name="Guo L."/>
        </authorList>
    </citation>
    <scope>NUCLEOTIDE SEQUENCE</scope>
    <source>
        <strain evidence="2">B9</strain>
        <plasmid evidence="2">unnamed2</plasmid>
    </source>
</reference>
<organism evidence="2">
    <name type="scientific">Brevibacillus laterosporus</name>
    <name type="common">Bacillus laterosporus</name>
    <dbReference type="NCBI Taxonomy" id="1465"/>
    <lineage>
        <taxon>Bacteria</taxon>
        <taxon>Bacillati</taxon>
        <taxon>Bacillota</taxon>
        <taxon>Bacilli</taxon>
        <taxon>Bacillales</taxon>
        <taxon>Paenibacillaceae</taxon>
        <taxon>Brevibacillus</taxon>
    </lineage>
</organism>
<dbReference type="Gene3D" id="2.60.40.2850">
    <property type="match status" value="1"/>
</dbReference>
<protein>
    <recommendedName>
        <fullName evidence="3">Bacteriocin</fullName>
    </recommendedName>
</protein>
<evidence type="ECO:0000256" key="1">
    <source>
        <dbReference type="SAM" id="SignalP"/>
    </source>
</evidence>
<accession>A0A0F7EJ60</accession>
<keyword evidence="1" id="KW-0732">Signal</keyword>
<name>A0A0F7EJ60_BRELA</name>
<sequence>MLKKSIVGLIAVLTLAMGSQAMATDGKAELVNSNVTPFKTIGIGGGDWNYGSSIIGAQKKCWSYYKHPEEFHSATAIIGDDKKRNMRKLANGQMQKHMQTRNIPVMHTGIMRQNDLNNITITSNYHTLLRRVTYGMFLRKV</sequence>
<evidence type="ECO:0000313" key="2">
    <source>
        <dbReference type="EMBL" id="AKF95947.1"/>
    </source>
</evidence>
<feature type="chain" id="PRO_5002515393" description="Bacteriocin" evidence="1">
    <location>
        <begin position="24"/>
        <end position="141"/>
    </location>
</feature>
<gene>
    <name evidence="2" type="ORF">EX87_20425</name>
</gene>
<feature type="signal peptide" evidence="1">
    <location>
        <begin position="1"/>
        <end position="23"/>
    </location>
</feature>